<dbReference type="RefSeq" id="WP_093195045.1">
    <property type="nucleotide sequence ID" value="NZ_RXOE01000001.1"/>
</dbReference>
<proteinExistence type="predicted"/>
<protein>
    <submittedName>
        <fullName evidence="1">Uncharacterized protein</fullName>
    </submittedName>
</protein>
<dbReference type="EMBL" id="RXOE01000001">
    <property type="protein sequence ID" value="RTQ36540.1"/>
    <property type="molecule type" value="Genomic_DNA"/>
</dbReference>
<accession>A0A3S0J854</accession>
<gene>
    <name evidence="1" type="ORF">EJP69_01980</name>
</gene>
<name>A0A3S0J854_9BURK</name>
<dbReference type="AlphaFoldDB" id="A0A3S0J854"/>
<evidence type="ECO:0000313" key="2">
    <source>
        <dbReference type="Proteomes" id="UP000267418"/>
    </source>
</evidence>
<comment type="caution">
    <text evidence="1">The sequence shown here is derived from an EMBL/GenBank/DDBJ whole genome shotgun (WGS) entry which is preliminary data.</text>
</comment>
<dbReference type="OrthoDB" id="8854228at2"/>
<organism evidence="1 2">
    <name type="scientific">Variovorax gossypii</name>
    <dbReference type="NCBI Taxonomy" id="1679495"/>
    <lineage>
        <taxon>Bacteria</taxon>
        <taxon>Pseudomonadati</taxon>
        <taxon>Pseudomonadota</taxon>
        <taxon>Betaproteobacteria</taxon>
        <taxon>Burkholderiales</taxon>
        <taxon>Comamonadaceae</taxon>
        <taxon>Variovorax</taxon>
    </lineage>
</organism>
<evidence type="ECO:0000313" key="1">
    <source>
        <dbReference type="EMBL" id="RTQ36540.1"/>
    </source>
</evidence>
<keyword evidence="2" id="KW-1185">Reference proteome</keyword>
<dbReference type="Proteomes" id="UP000267418">
    <property type="component" value="Unassembled WGS sequence"/>
</dbReference>
<sequence>METYPTLRQATGVARTLSKHSSSTMVVYRVTEQKFVTAHASDRVEGTIEAVYRDGYVVQTLLSKRAE</sequence>
<reference evidence="1 2" key="1">
    <citation type="submission" date="2018-12" db="EMBL/GenBank/DDBJ databases">
        <title>The genome of Variovorax gossypii DSM 100435.</title>
        <authorList>
            <person name="Gao J."/>
            <person name="Sun J."/>
        </authorList>
    </citation>
    <scope>NUCLEOTIDE SEQUENCE [LARGE SCALE GENOMIC DNA]</scope>
    <source>
        <strain evidence="1 2">DSM 100435</strain>
    </source>
</reference>